<proteinExistence type="predicted"/>
<accession>A0A3B1DUU3</accession>
<keyword evidence="1" id="KW-0472">Membrane</keyword>
<sequence length="422" mass="47271">MYRYLKSRLSVSLLSALICLTAISAFACSIPVFRYALEKWDSDLYQIVIFHKGKLTKEMKEVKEIVMFSTEEASENANIKIRMVDLDANPEEKWLDLWKQQKSQELPYAVVLNPLHQPQIVWKGKPTKKKLKSLVDSPLRQKIARQLLDGKTAVWVLLEGKEKKENDAAFATLTKELAHLQKTLKLPEVEEKDAALVSADIENLKISFPLIRLSKNDPAEAMFIEMLLASEDDLRSEEYVDEPIAFPIFGRGRVLYGLAGLGITQKTIAEACHFMVGSCSCEIKEQNPGTDLLMKVDWDKHIEDIYKIDTSSPPLTGITAMIGTTTKPVKKTPVKKTPVKKSASDTIKKEVAVKTTANLIKKQAPRLIKKQDFAIAKKQAEEISSPTLTEESGSLIRNTMIFLGVCIMLVIGMSVFLASKTS</sequence>
<dbReference type="AlphaFoldDB" id="A0A3B1DUU3"/>
<keyword evidence="1" id="KW-0812">Transmembrane</keyword>
<name>A0A3B1DUU3_9ZZZZ</name>
<evidence type="ECO:0000256" key="1">
    <source>
        <dbReference type="SAM" id="Phobius"/>
    </source>
</evidence>
<dbReference type="EMBL" id="UOGL01000380">
    <property type="protein sequence ID" value="VAX39884.1"/>
    <property type="molecule type" value="Genomic_DNA"/>
</dbReference>
<reference evidence="2" key="1">
    <citation type="submission" date="2018-06" db="EMBL/GenBank/DDBJ databases">
        <authorList>
            <person name="Zhirakovskaya E."/>
        </authorList>
    </citation>
    <scope>NUCLEOTIDE SEQUENCE</scope>
</reference>
<feature type="transmembrane region" description="Helical" evidence="1">
    <location>
        <begin position="400"/>
        <end position="418"/>
    </location>
</feature>
<gene>
    <name evidence="2" type="ORF">MNBD_PLANCTO02-2287</name>
</gene>
<evidence type="ECO:0000313" key="2">
    <source>
        <dbReference type="EMBL" id="VAX39884.1"/>
    </source>
</evidence>
<organism evidence="2">
    <name type="scientific">hydrothermal vent metagenome</name>
    <dbReference type="NCBI Taxonomy" id="652676"/>
    <lineage>
        <taxon>unclassified sequences</taxon>
        <taxon>metagenomes</taxon>
        <taxon>ecological metagenomes</taxon>
    </lineage>
</organism>
<dbReference type="PROSITE" id="PS51257">
    <property type="entry name" value="PROKAR_LIPOPROTEIN"/>
    <property type="match status" value="1"/>
</dbReference>
<keyword evidence="1" id="KW-1133">Transmembrane helix</keyword>
<protein>
    <submittedName>
        <fullName evidence="2">Uncharacterized protein</fullName>
    </submittedName>
</protein>